<evidence type="ECO:0000313" key="3">
    <source>
        <dbReference type="Proteomes" id="UP000297613"/>
    </source>
</evidence>
<gene>
    <name evidence="2" type="ORF">EHQ83_12220</name>
</gene>
<dbReference type="Proteomes" id="UP000297613">
    <property type="component" value="Unassembled WGS sequence"/>
</dbReference>
<dbReference type="EMBL" id="RQGM01000044">
    <property type="protein sequence ID" value="TGL83834.1"/>
    <property type="molecule type" value="Genomic_DNA"/>
</dbReference>
<evidence type="ECO:0008006" key="4">
    <source>
        <dbReference type="Google" id="ProtNLM"/>
    </source>
</evidence>
<accession>A0A6N4R251</accession>
<proteinExistence type="predicted"/>
<organism evidence="2 3">
    <name type="scientific">Leptospira yasudae</name>
    <dbReference type="NCBI Taxonomy" id="2202201"/>
    <lineage>
        <taxon>Bacteria</taxon>
        <taxon>Pseudomonadati</taxon>
        <taxon>Spirochaetota</taxon>
        <taxon>Spirochaetia</taxon>
        <taxon>Leptospirales</taxon>
        <taxon>Leptospiraceae</taxon>
        <taxon>Leptospira</taxon>
    </lineage>
</organism>
<dbReference type="AlphaFoldDB" id="A0A6N4R251"/>
<name>A0A6N4R251_9LEPT</name>
<dbReference type="NCBIfam" id="NF047531">
    <property type="entry name" value="LIC_10730_fam"/>
    <property type="match status" value="1"/>
</dbReference>
<evidence type="ECO:0000256" key="1">
    <source>
        <dbReference type="SAM" id="SignalP"/>
    </source>
</evidence>
<evidence type="ECO:0000313" key="2">
    <source>
        <dbReference type="EMBL" id="TGL83834.1"/>
    </source>
</evidence>
<comment type="caution">
    <text evidence="2">The sequence shown here is derived from an EMBL/GenBank/DDBJ whole genome shotgun (WGS) entry which is preliminary data.</text>
</comment>
<dbReference type="RefSeq" id="WP_135568836.1">
    <property type="nucleotide sequence ID" value="NZ_RQGK01000012.1"/>
</dbReference>
<protein>
    <recommendedName>
        <fullName evidence="4">Lipoprotein</fullName>
    </recommendedName>
</protein>
<reference evidence="2 3" key="1">
    <citation type="journal article" date="2019" name="PLoS Negl. Trop. Dis.">
        <title>Revisiting the worldwide diversity of Leptospira species in the environment.</title>
        <authorList>
            <person name="Vincent A.T."/>
            <person name="Schiettekatte O."/>
            <person name="Bourhy P."/>
            <person name="Veyrier F.J."/>
            <person name="Picardeau M."/>
        </authorList>
    </citation>
    <scope>NUCLEOTIDE SEQUENCE [LARGE SCALE GENOMIC DNA]</scope>
    <source>
        <strain evidence="2 3">201702445</strain>
    </source>
</reference>
<keyword evidence="1" id="KW-0732">Signal</keyword>
<feature type="signal peptide" evidence="1">
    <location>
        <begin position="1"/>
        <end position="18"/>
    </location>
</feature>
<feature type="chain" id="PRO_5044426217" description="Lipoprotein" evidence="1">
    <location>
        <begin position="19"/>
        <end position="159"/>
    </location>
</feature>
<sequence>MNRTFILRSLLICFLCVAVPNLGCLVRVDWDGNEKNVKKGPSPDAFPTAEDANLTQVERARLIREGKLTPLSPDGLALIHGRDSGFSYEYACTQLLAKCQGNCMEEWYPFTSIFLPIIGYRSAKQRQCMDRCNQFCKLPSRILSGETSTTPTTPGPQSQ</sequence>